<dbReference type="GO" id="GO:0006284">
    <property type="term" value="P:base-excision repair"/>
    <property type="evidence" value="ECO:0007669"/>
    <property type="project" value="TreeGrafter"/>
</dbReference>
<sequence length="290" mass="33812">MLLISQVFPQKLIFPTKMSQESSNSGLTDAQKSRIDRNRQKALYLKNSKLVAHPYAKSVEEGEKSVIKIHGSRFVDSGGGFLIEEEVGEGRNSGNQPHGNSEEQHIIDEAIDLPVTYDECVECADKFAESYLMHHFDYPVCDNCRDNDDKHSLITKTDAKKEYLLQDCDLEKREPPLKYIIRKNPHNVRWGEMKLYLHVQIEKRALEVWGSEENLRAQHELRDEKREKSKIKKYNKQMKQLRMDMRSSLYDRTSEAAHVHKFGPDSYNESDDTYTHTCLTCKYTETFEKM</sequence>
<dbReference type="InterPro" id="IPR022652">
    <property type="entry name" value="Znf_XPA_CS"/>
</dbReference>
<evidence type="ECO:0000256" key="8">
    <source>
        <dbReference type="ARBA" id="ARBA00023204"/>
    </source>
</evidence>
<dbReference type="SUPFAM" id="SSF57716">
    <property type="entry name" value="Glucocorticoid receptor-like (DNA-binding domain)"/>
    <property type="match status" value="1"/>
</dbReference>
<evidence type="ECO:0000313" key="11">
    <source>
        <dbReference type="EnsemblMetazoa" id="LLOJ008214-PA"/>
    </source>
</evidence>
<dbReference type="InterPro" id="IPR009061">
    <property type="entry name" value="DNA-bd_dom_put_sf"/>
</dbReference>
<evidence type="ECO:0000256" key="4">
    <source>
        <dbReference type="ARBA" id="ARBA00022763"/>
    </source>
</evidence>
<evidence type="ECO:0000313" key="12">
    <source>
        <dbReference type="Proteomes" id="UP000092461"/>
    </source>
</evidence>
<evidence type="ECO:0000256" key="7">
    <source>
        <dbReference type="ARBA" id="ARBA00023125"/>
    </source>
</evidence>
<keyword evidence="12" id="KW-1185">Reference proteome</keyword>
<dbReference type="GO" id="GO:0003684">
    <property type="term" value="F:damaged DNA binding"/>
    <property type="evidence" value="ECO:0007669"/>
    <property type="project" value="InterPro"/>
</dbReference>
<feature type="domain" description="XPA C-terminal" evidence="10">
    <location>
        <begin position="150"/>
        <end position="201"/>
    </location>
</feature>
<dbReference type="EnsemblMetazoa" id="LLOJ008214-RA">
    <property type="protein sequence ID" value="LLOJ008214-PA"/>
    <property type="gene ID" value="LLOJ008214"/>
</dbReference>
<keyword evidence="8" id="KW-0234">DNA repair</keyword>
<dbReference type="SUPFAM" id="SSF46955">
    <property type="entry name" value="Putative DNA-binding domain"/>
    <property type="match status" value="1"/>
</dbReference>
<dbReference type="PANTHER" id="PTHR10142:SF0">
    <property type="entry name" value="DNA REPAIR PROTEIN COMPLEMENTING XP-A CELLS"/>
    <property type="match status" value="1"/>
</dbReference>
<evidence type="ECO:0000256" key="5">
    <source>
        <dbReference type="ARBA" id="ARBA00022771"/>
    </source>
</evidence>
<accession>A0A1B0CTL4</accession>
<keyword evidence="3" id="KW-0479">Metal-binding</keyword>
<evidence type="ECO:0000256" key="6">
    <source>
        <dbReference type="ARBA" id="ARBA00022833"/>
    </source>
</evidence>
<keyword evidence="9" id="KW-0539">Nucleus</keyword>
<evidence type="ECO:0000259" key="10">
    <source>
        <dbReference type="Pfam" id="PF05181"/>
    </source>
</evidence>
<dbReference type="NCBIfam" id="TIGR00598">
    <property type="entry name" value="rad14"/>
    <property type="match status" value="1"/>
</dbReference>
<dbReference type="GO" id="GO:0008270">
    <property type="term" value="F:zinc ion binding"/>
    <property type="evidence" value="ECO:0007669"/>
    <property type="project" value="UniProtKB-KW"/>
</dbReference>
<comment type="similarity">
    <text evidence="2">Belongs to the XPA family.</text>
</comment>
<proteinExistence type="inferred from homology"/>
<dbReference type="GO" id="GO:0000715">
    <property type="term" value="P:nucleotide-excision repair, DNA damage recognition"/>
    <property type="evidence" value="ECO:0007669"/>
    <property type="project" value="TreeGrafter"/>
</dbReference>
<dbReference type="GO" id="GO:1901255">
    <property type="term" value="P:nucleotide-excision repair involved in interstrand cross-link repair"/>
    <property type="evidence" value="ECO:0007669"/>
    <property type="project" value="TreeGrafter"/>
</dbReference>
<organism evidence="11 12">
    <name type="scientific">Lutzomyia longipalpis</name>
    <name type="common">Sand fly</name>
    <dbReference type="NCBI Taxonomy" id="7200"/>
    <lineage>
        <taxon>Eukaryota</taxon>
        <taxon>Metazoa</taxon>
        <taxon>Ecdysozoa</taxon>
        <taxon>Arthropoda</taxon>
        <taxon>Hexapoda</taxon>
        <taxon>Insecta</taxon>
        <taxon>Pterygota</taxon>
        <taxon>Neoptera</taxon>
        <taxon>Endopterygota</taxon>
        <taxon>Diptera</taxon>
        <taxon>Nematocera</taxon>
        <taxon>Psychodoidea</taxon>
        <taxon>Psychodidae</taxon>
        <taxon>Lutzomyia</taxon>
        <taxon>Lutzomyia</taxon>
    </lineage>
</organism>
<name>A0A1B0CTL4_LUTLO</name>
<evidence type="ECO:0000256" key="3">
    <source>
        <dbReference type="ARBA" id="ARBA00022723"/>
    </source>
</evidence>
<dbReference type="PANTHER" id="PTHR10142">
    <property type="entry name" value="DNA REPAIR PROTEIN COMPLEMENTING XP-A CELLS"/>
    <property type="match status" value="1"/>
</dbReference>
<dbReference type="GO" id="GO:0000110">
    <property type="term" value="C:nucleotide-excision repair factor 1 complex"/>
    <property type="evidence" value="ECO:0007669"/>
    <property type="project" value="TreeGrafter"/>
</dbReference>
<dbReference type="InterPro" id="IPR037129">
    <property type="entry name" value="XPA_sf"/>
</dbReference>
<comment type="subcellular location">
    <subcellularLocation>
        <location evidence="1">Nucleus</location>
    </subcellularLocation>
</comment>
<dbReference type="GO" id="GO:0070914">
    <property type="term" value="P:UV-damage excision repair"/>
    <property type="evidence" value="ECO:0007669"/>
    <property type="project" value="TreeGrafter"/>
</dbReference>
<dbReference type="InterPro" id="IPR000465">
    <property type="entry name" value="XPA/RAD14"/>
</dbReference>
<keyword evidence="5" id="KW-0863">Zinc-finger</keyword>
<dbReference type="FunFam" id="3.90.530.10:FF:000001">
    <property type="entry name" value="DNA repair protein complementing XP-A cells"/>
    <property type="match status" value="1"/>
</dbReference>
<dbReference type="Pfam" id="PF05181">
    <property type="entry name" value="XPA_C"/>
    <property type="match status" value="1"/>
</dbReference>
<dbReference type="Pfam" id="PF01286">
    <property type="entry name" value="XPA_N"/>
    <property type="match status" value="1"/>
</dbReference>
<keyword evidence="7" id="KW-0238">DNA-binding</keyword>
<evidence type="ECO:0000256" key="9">
    <source>
        <dbReference type="ARBA" id="ARBA00023242"/>
    </source>
</evidence>
<protein>
    <recommendedName>
        <fullName evidence="10">XPA C-terminal domain-containing protein</fullName>
    </recommendedName>
</protein>
<evidence type="ECO:0000256" key="2">
    <source>
        <dbReference type="ARBA" id="ARBA00005548"/>
    </source>
</evidence>
<dbReference type="InterPro" id="IPR022656">
    <property type="entry name" value="XPA_C"/>
</dbReference>
<reference evidence="11" key="1">
    <citation type="submission" date="2020-05" db="UniProtKB">
        <authorList>
            <consortium name="EnsemblMetazoa"/>
        </authorList>
    </citation>
    <scope>IDENTIFICATION</scope>
    <source>
        <strain evidence="11">Jacobina</strain>
    </source>
</reference>
<dbReference type="Gene3D" id="3.90.530.10">
    <property type="entry name" value="XPA C-terminal domain"/>
    <property type="match status" value="1"/>
</dbReference>
<dbReference type="Proteomes" id="UP000092461">
    <property type="component" value="Unassembled WGS sequence"/>
</dbReference>
<dbReference type="CDD" id="cd21076">
    <property type="entry name" value="DBD_XPA"/>
    <property type="match status" value="1"/>
</dbReference>
<keyword evidence="4" id="KW-0227">DNA damage</keyword>
<evidence type="ECO:0000256" key="1">
    <source>
        <dbReference type="ARBA" id="ARBA00004123"/>
    </source>
</evidence>
<dbReference type="VEuPathDB" id="VectorBase:LLONM1_005771"/>
<dbReference type="EMBL" id="AJWK01027766">
    <property type="status" value="NOT_ANNOTATED_CDS"/>
    <property type="molecule type" value="Genomic_DNA"/>
</dbReference>
<dbReference type="AlphaFoldDB" id="A0A1B0CTL4"/>
<keyword evidence="6" id="KW-0862">Zinc</keyword>
<dbReference type="VEuPathDB" id="VectorBase:LLOJ008214"/>